<keyword evidence="1" id="KW-0808">Transferase</keyword>
<keyword evidence="2" id="KW-1185">Reference proteome</keyword>
<protein>
    <submittedName>
        <fullName evidence="1">Glycosyltransferase family 4 protein</fullName>
    </submittedName>
</protein>
<dbReference type="OrthoDB" id="3287135at2"/>
<sequence>MLHLHFGFEGRTPQQLRDLVTALHGARKLLVLTAHDLQNPHLADQRPYEALLDVLVPAADAALTLTEGAAAEISRRWGVDAVVVPHPHIAPLDEVGLPRAPRAPDGERVVGLHLKSLRANLVALPVLRSLAAAVAALPGVRLRVDVHDEALDPAFGRHDAELVAWLRRAHDDGDLDLRAHGRFDDAELRDYLRSLDVSVLAYGHGTHSGWLELCHDLGTPVLAGPVGHLREQQPLVEADLLDPDDVARGLARALAGPSGLPGAAATAADRREQRREVALAHRDLYRRLVGVARAGSTTSPSTSSSGATA</sequence>
<dbReference type="AlphaFoldDB" id="A0A5C8ZLD8"/>
<dbReference type="Proteomes" id="UP000321234">
    <property type="component" value="Unassembled WGS sequence"/>
</dbReference>
<gene>
    <name evidence="1" type="ORF">FMM08_05215</name>
</gene>
<comment type="caution">
    <text evidence="1">The sequence shown here is derived from an EMBL/GenBank/DDBJ whole genome shotgun (WGS) entry which is preliminary data.</text>
</comment>
<dbReference type="SUPFAM" id="SSF53756">
    <property type="entry name" value="UDP-Glycosyltransferase/glycogen phosphorylase"/>
    <property type="match status" value="1"/>
</dbReference>
<organism evidence="1 2">
    <name type="scientific">Quadrisphaera setariae</name>
    <dbReference type="NCBI Taxonomy" id="2593304"/>
    <lineage>
        <taxon>Bacteria</taxon>
        <taxon>Bacillati</taxon>
        <taxon>Actinomycetota</taxon>
        <taxon>Actinomycetes</taxon>
        <taxon>Kineosporiales</taxon>
        <taxon>Kineosporiaceae</taxon>
        <taxon>Quadrisphaera</taxon>
    </lineage>
</organism>
<evidence type="ECO:0000313" key="2">
    <source>
        <dbReference type="Proteomes" id="UP000321234"/>
    </source>
</evidence>
<evidence type="ECO:0000313" key="1">
    <source>
        <dbReference type="EMBL" id="TXR57610.1"/>
    </source>
</evidence>
<accession>A0A5C8ZLD8</accession>
<proteinExistence type="predicted"/>
<dbReference type="EMBL" id="VKAC01000002">
    <property type="protein sequence ID" value="TXR57610.1"/>
    <property type="molecule type" value="Genomic_DNA"/>
</dbReference>
<reference evidence="1 2" key="1">
    <citation type="submission" date="2019-07" db="EMBL/GenBank/DDBJ databases">
        <title>Quadrisphaera sp. strain DD2A genome sequencing and assembly.</title>
        <authorList>
            <person name="Kim I."/>
        </authorList>
    </citation>
    <scope>NUCLEOTIDE SEQUENCE [LARGE SCALE GENOMIC DNA]</scope>
    <source>
        <strain evidence="1 2">DD2A</strain>
    </source>
</reference>
<name>A0A5C8ZLD8_9ACTN</name>
<dbReference type="GO" id="GO:0016740">
    <property type="term" value="F:transferase activity"/>
    <property type="evidence" value="ECO:0007669"/>
    <property type="project" value="UniProtKB-KW"/>
</dbReference>